<reference evidence="2 3" key="1">
    <citation type="submission" date="2018-01" db="EMBL/GenBank/DDBJ databases">
        <title>G. obscuriglobus.</title>
        <authorList>
            <person name="Franke J."/>
            <person name="Blomberg W."/>
            <person name="Selmecki A."/>
        </authorList>
    </citation>
    <scope>NUCLEOTIDE SEQUENCE [LARGE SCALE GENOMIC DNA]</scope>
    <source>
        <strain evidence="2 3">DSM 5831</strain>
    </source>
</reference>
<dbReference type="EMBL" id="CP025958">
    <property type="protein sequence ID" value="AWM39120.1"/>
    <property type="molecule type" value="Genomic_DNA"/>
</dbReference>
<evidence type="ECO:0000313" key="2">
    <source>
        <dbReference type="EMBL" id="AWM39120.1"/>
    </source>
</evidence>
<proteinExistence type="predicted"/>
<sequence length="580" mass="64450">MGFAMHGRNGHRSAGAMDLYEIPEQTALGLGDKAMLYRNGRLVGYVDHAGVLRLGRGQNLAGVQLRRPHPRLKEGEGMSFTVPWTVTAAMKERGLLNDPHTAFSYLERNAIRAMREQNWYAYGRTTEFRKVNVNGQPKVQRVTRKVKVDLYHLVYRGFRTRAGEVSPQISAYALNMGQAANGKHYALDWKGLYNAQQQVKAVWHLGLAYDLGQKAGIKCVPKGHSMRALGIDQKVKPKRTRQVRKRLKQMKARGPRARDRAARETRAPKPDVSWGQAVKNTVYQLRSAVERKITRLSKSRQRRFARQCVRAAVRFCSDGNLRFSTRDVKAAAAHMALPHVRPGVFVRAFRQEMARIEHLGVTKVRDLGGGQAEFTGAVQAQSERRAVETLAAGTYRTHGKLSSKQVARALAGRGHDARELRRVQSLVGSGGVTIDSTGLTKSHETRAAVIGAYEGNGRKVYRIDRTGSDGSFTPKEFVAAATRTPHMVALWRGLRTRGSLMEKLGVAEHIRRASQGGPKKGSLVIADVRVTDSAEIARITKLVSKAKGHLLLVGEGAKELAPLVEQQRQQLNQQRKGPRR</sequence>
<dbReference type="AlphaFoldDB" id="A0A2Z3HCX8"/>
<organism evidence="2 3">
    <name type="scientific">Gemmata obscuriglobus</name>
    <dbReference type="NCBI Taxonomy" id="114"/>
    <lineage>
        <taxon>Bacteria</taxon>
        <taxon>Pseudomonadati</taxon>
        <taxon>Planctomycetota</taxon>
        <taxon>Planctomycetia</taxon>
        <taxon>Gemmatales</taxon>
        <taxon>Gemmataceae</taxon>
        <taxon>Gemmata</taxon>
    </lineage>
</organism>
<protein>
    <submittedName>
        <fullName evidence="2">Uncharacterized protein</fullName>
    </submittedName>
</protein>
<feature type="compositionally biased region" description="Basic and acidic residues" evidence="1">
    <location>
        <begin position="256"/>
        <end position="269"/>
    </location>
</feature>
<dbReference type="KEGG" id="gog:C1280_20450"/>
<dbReference type="SUPFAM" id="SSF55464">
    <property type="entry name" value="Origin of replication-binding domain, RBD-like"/>
    <property type="match status" value="1"/>
</dbReference>
<gene>
    <name evidence="2" type="ORF">C1280_20450</name>
</gene>
<keyword evidence="3" id="KW-1185">Reference proteome</keyword>
<name>A0A2Z3HCX8_9BACT</name>
<evidence type="ECO:0000256" key="1">
    <source>
        <dbReference type="SAM" id="MobiDB-lite"/>
    </source>
</evidence>
<evidence type="ECO:0000313" key="3">
    <source>
        <dbReference type="Proteomes" id="UP000245802"/>
    </source>
</evidence>
<feature type="compositionally biased region" description="Basic residues" evidence="1">
    <location>
        <begin position="240"/>
        <end position="255"/>
    </location>
</feature>
<accession>A0A2Z3HCX8</accession>
<feature type="region of interest" description="Disordered" evidence="1">
    <location>
        <begin position="240"/>
        <end position="271"/>
    </location>
</feature>
<dbReference type="Proteomes" id="UP000245802">
    <property type="component" value="Chromosome"/>
</dbReference>
<dbReference type="RefSeq" id="WP_109571119.1">
    <property type="nucleotide sequence ID" value="NZ_CP025958.1"/>
</dbReference>